<evidence type="ECO:0000256" key="5">
    <source>
        <dbReference type="ARBA" id="ARBA00022553"/>
    </source>
</evidence>
<dbReference type="PANTHER" id="PTHR45453:SF2">
    <property type="entry name" value="HISTIDINE KINASE"/>
    <property type="match status" value="1"/>
</dbReference>
<comment type="subcellular location">
    <subcellularLocation>
        <location evidence="2">Cell membrane</location>
        <topology evidence="2">Multi-pass membrane protein</topology>
    </subcellularLocation>
</comment>
<evidence type="ECO:0000256" key="6">
    <source>
        <dbReference type="ARBA" id="ARBA00022679"/>
    </source>
</evidence>
<dbReference type="SUPFAM" id="SSF47384">
    <property type="entry name" value="Homodimeric domain of signal transducing histidine kinase"/>
    <property type="match status" value="1"/>
</dbReference>
<dbReference type="EMBL" id="CP115859">
    <property type="protein sequence ID" value="WBV59725.1"/>
    <property type="molecule type" value="Genomic_DNA"/>
</dbReference>
<dbReference type="InterPro" id="IPR005467">
    <property type="entry name" value="His_kinase_dom"/>
</dbReference>
<dbReference type="SUPFAM" id="SSF55874">
    <property type="entry name" value="ATPase domain of HSP90 chaperone/DNA topoisomerase II/histidine kinase"/>
    <property type="match status" value="1"/>
</dbReference>
<dbReference type="SMART" id="SM00388">
    <property type="entry name" value="HisKA"/>
    <property type="match status" value="1"/>
</dbReference>
<dbReference type="InterPro" id="IPR036890">
    <property type="entry name" value="HATPase_C_sf"/>
</dbReference>
<dbReference type="InterPro" id="IPR004358">
    <property type="entry name" value="Sig_transdc_His_kin-like_C"/>
</dbReference>
<keyword evidence="14" id="KW-1185">Reference proteome</keyword>
<evidence type="ECO:0000256" key="10">
    <source>
        <dbReference type="ARBA" id="ARBA00023136"/>
    </source>
</evidence>
<keyword evidence="10 11" id="KW-0472">Membrane</keyword>
<feature type="transmembrane region" description="Helical" evidence="11">
    <location>
        <begin position="162"/>
        <end position="185"/>
    </location>
</feature>
<evidence type="ECO:0000256" key="11">
    <source>
        <dbReference type="SAM" id="Phobius"/>
    </source>
</evidence>
<dbReference type="CDD" id="cd00082">
    <property type="entry name" value="HisKA"/>
    <property type="match status" value="1"/>
</dbReference>
<evidence type="ECO:0000256" key="4">
    <source>
        <dbReference type="ARBA" id="ARBA00022475"/>
    </source>
</evidence>
<dbReference type="EC" id="2.7.13.3" evidence="3"/>
<dbReference type="PROSITE" id="PS50109">
    <property type="entry name" value="HIS_KIN"/>
    <property type="match status" value="1"/>
</dbReference>
<dbReference type="Proteomes" id="UP001210978">
    <property type="component" value="Chromosome"/>
</dbReference>
<dbReference type="CDD" id="cd00075">
    <property type="entry name" value="HATPase"/>
    <property type="match status" value="1"/>
</dbReference>
<dbReference type="InterPro" id="IPR003594">
    <property type="entry name" value="HATPase_dom"/>
</dbReference>
<feature type="domain" description="Histidine kinase" evidence="12">
    <location>
        <begin position="200"/>
        <end position="414"/>
    </location>
</feature>
<evidence type="ECO:0000256" key="2">
    <source>
        <dbReference type="ARBA" id="ARBA00004651"/>
    </source>
</evidence>
<keyword evidence="9 11" id="KW-1133">Transmembrane helix</keyword>
<dbReference type="Pfam" id="PF02518">
    <property type="entry name" value="HATPase_c"/>
    <property type="match status" value="1"/>
</dbReference>
<keyword evidence="8 13" id="KW-0418">Kinase</keyword>
<evidence type="ECO:0000259" key="12">
    <source>
        <dbReference type="PROSITE" id="PS50109"/>
    </source>
</evidence>
<proteinExistence type="predicted"/>
<evidence type="ECO:0000256" key="8">
    <source>
        <dbReference type="ARBA" id="ARBA00022777"/>
    </source>
</evidence>
<dbReference type="InterPro" id="IPR003661">
    <property type="entry name" value="HisK_dim/P_dom"/>
</dbReference>
<protein>
    <recommendedName>
        <fullName evidence="3">histidine kinase</fullName>
        <ecNumber evidence="3">2.7.13.3</ecNumber>
    </recommendedName>
</protein>
<feature type="transmembrane region" description="Helical" evidence="11">
    <location>
        <begin position="6"/>
        <end position="27"/>
    </location>
</feature>
<evidence type="ECO:0000313" key="14">
    <source>
        <dbReference type="Proteomes" id="UP001210978"/>
    </source>
</evidence>
<gene>
    <name evidence="13" type="ORF">PFY12_11720</name>
</gene>
<dbReference type="InterPro" id="IPR036097">
    <property type="entry name" value="HisK_dim/P_sf"/>
</dbReference>
<dbReference type="InterPro" id="IPR050351">
    <property type="entry name" value="BphY/WalK/GraS-like"/>
</dbReference>
<evidence type="ECO:0000256" key="3">
    <source>
        <dbReference type="ARBA" id="ARBA00012438"/>
    </source>
</evidence>
<dbReference type="PANTHER" id="PTHR45453">
    <property type="entry name" value="PHOSPHATE REGULON SENSOR PROTEIN PHOR"/>
    <property type="match status" value="1"/>
</dbReference>
<dbReference type="Gene3D" id="3.30.565.10">
    <property type="entry name" value="Histidine kinase-like ATPase, C-terminal domain"/>
    <property type="match status" value="1"/>
</dbReference>
<dbReference type="PRINTS" id="PR00344">
    <property type="entry name" value="BCTRLSENSOR"/>
</dbReference>
<keyword evidence="4" id="KW-1003">Cell membrane</keyword>
<comment type="catalytic activity">
    <reaction evidence="1">
        <text>ATP + protein L-histidine = ADP + protein N-phospho-L-histidine.</text>
        <dbReference type="EC" id="2.7.13.3"/>
    </reaction>
</comment>
<sequence length="414" mass="48156">MEIKRLNIIISLGFVAIIGILIAQLLWTRQAYNLENQKFNQKVNVALLEVVEKLSGGKTSFTENPVQNISNDYYVVNINNEFHPAVLEHYLKTEFTRFQINTNYVYALYNCHSDKMIYGKYISKNQESPNTKIQFPKHKNLVYYFSIRFPDKTTYLISSLRFWYLLTFALIIILLVYVYSIYTIIQQKKFSELQRDFINNMTHEFKTPLSSILLASEALRKQDLVKENPKLQTYTSIITDQCHKLNNHIEKILNIAKNDASGLSLKPQRIILLPFIQEIVDTIKQKNENLSVEIDIDNNISIIADEFHFTNIIYNILDNSIKYCETKPVITISSNKDSKGLYLKFKDNGMGIPAKNIPHIFDKFYRVNTKKSDEVTGFGLGLFYVKKIVQQHNWKISVENNPDQGITTTLFLPF</sequence>
<evidence type="ECO:0000256" key="9">
    <source>
        <dbReference type="ARBA" id="ARBA00022989"/>
    </source>
</evidence>
<evidence type="ECO:0000256" key="1">
    <source>
        <dbReference type="ARBA" id="ARBA00000085"/>
    </source>
</evidence>
<keyword evidence="6" id="KW-0808">Transferase</keyword>
<keyword evidence="5" id="KW-0597">Phosphoprotein</keyword>
<keyword evidence="7 11" id="KW-0812">Transmembrane</keyword>
<dbReference type="Gene3D" id="1.10.287.130">
    <property type="match status" value="1"/>
</dbReference>
<dbReference type="RefSeq" id="WP_271148083.1">
    <property type="nucleotide sequence ID" value="NZ_CP115859.1"/>
</dbReference>
<dbReference type="GO" id="GO:0016301">
    <property type="term" value="F:kinase activity"/>
    <property type="evidence" value="ECO:0007669"/>
    <property type="project" value="UniProtKB-KW"/>
</dbReference>
<dbReference type="Pfam" id="PF00512">
    <property type="entry name" value="HisKA"/>
    <property type="match status" value="1"/>
</dbReference>
<evidence type="ECO:0000313" key="13">
    <source>
        <dbReference type="EMBL" id="WBV59725.1"/>
    </source>
</evidence>
<reference evidence="13 14" key="1">
    <citation type="submission" date="2023-01" db="EMBL/GenBank/DDBJ databases">
        <title>Complete genome of Chryseobacterium camelliae VAN22-5A.</title>
        <authorList>
            <person name="Zong G."/>
            <person name="Cao G."/>
        </authorList>
    </citation>
    <scope>NUCLEOTIDE SEQUENCE [LARGE SCALE GENOMIC DNA]</scope>
    <source>
        <strain evidence="13 14">VAN22-5A</strain>
    </source>
</reference>
<organism evidence="13 14">
    <name type="scientific">Chryseobacterium camelliae</name>
    <dbReference type="NCBI Taxonomy" id="1265445"/>
    <lineage>
        <taxon>Bacteria</taxon>
        <taxon>Pseudomonadati</taxon>
        <taxon>Bacteroidota</taxon>
        <taxon>Flavobacteriia</taxon>
        <taxon>Flavobacteriales</taxon>
        <taxon>Weeksellaceae</taxon>
        <taxon>Chryseobacterium group</taxon>
        <taxon>Chryseobacterium</taxon>
    </lineage>
</organism>
<dbReference type="SMART" id="SM00387">
    <property type="entry name" value="HATPase_c"/>
    <property type="match status" value="1"/>
</dbReference>
<accession>A0ABY7QJB0</accession>
<evidence type="ECO:0000256" key="7">
    <source>
        <dbReference type="ARBA" id="ARBA00022692"/>
    </source>
</evidence>
<name>A0ABY7QJB0_9FLAO</name>